<accession>A0A9Q2S2E0</accession>
<reference evidence="1 4" key="1">
    <citation type="submission" date="2021-01" db="EMBL/GenBank/DDBJ databases">
        <title>Diatom-associated Roseobacters Show Island Model of Population Structure.</title>
        <authorList>
            <person name="Qu L."/>
            <person name="Feng X."/>
            <person name="Chen Y."/>
            <person name="Li L."/>
            <person name="Wang X."/>
            <person name="Hu Z."/>
            <person name="Wang H."/>
            <person name="Luo H."/>
        </authorList>
    </citation>
    <scope>NUCLEOTIDE SEQUENCE</scope>
    <source>
        <strain evidence="2 4">CC28-63</strain>
        <strain evidence="1">CC28-69</strain>
    </source>
</reference>
<protein>
    <submittedName>
        <fullName evidence="1">ISKra4 family transposase</fullName>
    </submittedName>
</protein>
<dbReference type="AlphaFoldDB" id="A0A9Q2S2E0"/>
<sequence>MDVQISMETTFDDGTRRTHRLGDLSRPYRLTNSEALGLLLSDAKAIISQIQRAILTDQLEEVVAVNRTCSACGSTKSIHDYRTRVFDTAFGRFRHQVPRLKQCKCGVAAGYKCRGEQSPVAKIFPDRATPELCRLQTELGSRHSFREAARIMETFLPCAKQINTTVRNRLGRVAQSFIDREPAQISVDEDAQSPPLTVFLDGAHIRCRPEYQKRHLDVVVGKVESPNMCRRFGLVAQAGPSPSGQLRQDLLALGWDGQRPVTVISDGEPALPNLIRAAVDGRVRHILDWWHISMRVQHIENAVKGLLQTESFTGFPELFKRPAETLRWCLWHGKIMTAGTRLKLLMIDSGRVTTEDAAVRAAAARVEARCRELYTYLGNNWDALTNYGWRHRNGFSISSSRAEGCVDDIGNARMGKSRRMRWSPRGAHNVAVTRAAVLDGRLSVSHQEMAA</sequence>
<evidence type="ECO:0000313" key="4">
    <source>
        <dbReference type="Proteomes" id="UP000809440"/>
    </source>
</evidence>
<dbReference type="EMBL" id="JAFBXF010000060">
    <property type="protein sequence ID" value="MBM2420008.1"/>
    <property type="molecule type" value="Genomic_DNA"/>
</dbReference>
<dbReference type="NCBIfam" id="NF033572">
    <property type="entry name" value="transpos_ISKra4"/>
    <property type="match status" value="1"/>
</dbReference>
<proteinExistence type="predicted"/>
<evidence type="ECO:0000313" key="3">
    <source>
        <dbReference type="Proteomes" id="UP000755667"/>
    </source>
</evidence>
<organism evidence="1 3">
    <name type="scientific">Marivita cryptomonadis</name>
    <dbReference type="NCBI Taxonomy" id="505252"/>
    <lineage>
        <taxon>Bacteria</taxon>
        <taxon>Pseudomonadati</taxon>
        <taxon>Pseudomonadota</taxon>
        <taxon>Alphaproteobacteria</taxon>
        <taxon>Rhodobacterales</taxon>
        <taxon>Roseobacteraceae</taxon>
        <taxon>Marivita</taxon>
    </lineage>
</organism>
<name>A0A9Q2S2E0_9RHOB</name>
<evidence type="ECO:0000313" key="1">
    <source>
        <dbReference type="EMBL" id="MBM2415331.1"/>
    </source>
</evidence>
<dbReference type="EMBL" id="JAFBXE010000060">
    <property type="protein sequence ID" value="MBM2415331.1"/>
    <property type="molecule type" value="Genomic_DNA"/>
</dbReference>
<dbReference type="Proteomes" id="UP000755667">
    <property type="component" value="Unassembled WGS sequence"/>
</dbReference>
<dbReference type="Proteomes" id="UP000809440">
    <property type="component" value="Unassembled WGS sequence"/>
</dbReference>
<comment type="caution">
    <text evidence="1">The sequence shown here is derived from an EMBL/GenBank/DDBJ whole genome shotgun (WGS) entry which is preliminary data.</text>
</comment>
<dbReference type="RefSeq" id="WP_138488076.1">
    <property type="nucleotide sequence ID" value="NZ_JAFBWU010000060.1"/>
</dbReference>
<evidence type="ECO:0000313" key="2">
    <source>
        <dbReference type="EMBL" id="MBM2420008.1"/>
    </source>
</evidence>
<keyword evidence="4" id="KW-1185">Reference proteome</keyword>
<gene>
    <name evidence="1" type="ORF">JQX41_23855</name>
    <name evidence="2" type="ORF">JQX48_23905</name>
</gene>